<dbReference type="GeneID" id="27684895"/>
<evidence type="ECO:0000313" key="4">
    <source>
        <dbReference type="Proteomes" id="UP000053201"/>
    </source>
</evidence>
<proteinExistence type="predicted"/>
<dbReference type="eggNOG" id="KOG4520">
    <property type="taxonomic scope" value="Eukaryota"/>
</dbReference>
<dbReference type="InParanoid" id="A0A0L0HRQ5"/>
<feature type="compositionally biased region" description="Basic and acidic residues" evidence="1">
    <location>
        <begin position="285"/>
        <end position="294"/>
    </location>
</feature>
<dbReference type="EMBL" id="KQ257451">
    <property type="protein sequence ID" value="KND03757.1"/>
    <property type="molecule type" value="Genomic_DNA"/>
</dbReference>
<feature type="compositionally biased region" description="Basic residues" evidence="1">
    <location>
        <begin position="184"/>
        <end position="208"/>
    </location>
</feature>
<feature type="compositionally biased region" description="Basic and acidic residues" evidence="1">
    <location>
        <begin position="222"/>
        <end position="243"/>
    </location>
</feature>
<dbReference type="PANTHER" id="PTHR14580:SF0">
    <property type="entry name" value="MULTIPLE MYELOMA TUMOR-ASSOCIATED PROTEIN 2"/>
    <property type="match status" value="1"/>
</dbReference>
<organism evidence="3 4">
    <name type="scientific">Spizellomyces punctatus (strain DAOM BR117)</name>
    <dbReference type="NCBI Taxonomy" id="645134"/>
    <lineage>
        <taxon>Eukaryota</taxon>
        <taxon>Fungi</taxon>
        <taxon>Fungi incertae sedis</taxon>
        <taxon>Chytridiomycota</taxon>
        <taxon>Chytridiomycota incertae sedis</taxon>
        <taxon>Chytridiomycetes</taxon>
        <taxon>Spizellomycetales</taxon>
        <taxon>Spizellomycetaceae</taxon>
        <taxon>Spizellomyces</taxon>
    </lineage>
</organism>
<dbReference type="Pfam" id="PF10159">
    <property type="entry name" value="MMtag"/>
    <property type="match status" value="1"/>
</dbReference>
<feature type="compositionally biased region" description="Polar residues" evidence="1">
    <location>
        <begin position="160"/>
        <end position="182"/>
    </location>
</feature>
<accession>A0A0L0HRQ5</accession>
<dbReference type="RefSeq" id="XP_016611796.1">
    <property type="nucleotide sequence ID" value="XM_016749542.1"/>
</dbReference>
<gene>
    <name evidence="3" type="ORF">SPPG_01212</name>
</gene>
<dbReference type="OMA" id="THHRVDR"/>
<name>A0A0L0HRQ5_SPIPD</name>
<dbReference type="InterPro" id="IPR039207">
    <property type="entry name" value="MMTAG2-like"/>
</dbReference>
<feature type="domain" description="Multiple myeloma tumor-associated protein 2-like N-terminal" evidence="2">
    <location>
        <begin position="9"/>
        <end position="86"/>
    </location>
</feature>
<dbReference type="Proteomes" id="UP000053201">
    <property type="component" value="Unassembled WGS sequence"/>
</dbReference>
<keyword evidence="4" id="KW-1185">Reference proteome</keyword>
<reference evidence="3 4" key="1">
    <citation type="submission" date="2009-08" db="EMBL/GenBank/DDBJ databases">
        <title>The Genome Sequence of Spizellomyces punctatus strain DAOM BR117.</title>
        <authorList>
            <consortium name="The Broad Institute Genome Sequencing Platform"/>
            <person name="Russ C."/>
            <person name="Cuomo C."/>
            <person name="Shea T."/>
            <person name="Young S.K."/>
            <person name="Zeng Q."/>
            <person name="Koehrsen M."/>
            <person name="Haas B."/>
            <person name="Borodovsky M."/>
            <person name="Guigo R."/>
            <person name="Alvarado L."/>
            <person name="Berlin A."/>
            <person name="Bochicchio J."/>
            <person name="Borenstein D."/>
            <person name="Chapman S."/>
            <person name="Chen Z."/>
            <person name="Engels R."/>
            <person name="Freedman E."/>
            <person name="Gellesch M."/>
            <person name="Goldberg J."/>
            <person name="Griggs A."/>
            <person name="Gujja S."/>
            <person name="Heiman D."/>
            <person name="Hepburn T."/>
            <person name="Howarth C."/>
            <person name="Jen D."/>
            <person name="Larson L."/>
            <person name="Lewis B."/>
            <person name="Mehta T."/>
            <person name="Park D."/>
            <person name="Pearson M."/>
            <person name="Roberts A."/>
            <person name="Saif S."/>
            <person name="Shenoy N."/>
            <person name="Sisk P."/>
            <person name="Stolte C."/>
            <person name="Sykes S."/>
            <person name="Thomson T."/>
            <person name="Walk T."/>
            <person name="White J."/>
            <person name="Yandava C."/>
            <person name="Burger G."/>
            <person name="Gray M.W."/>
            <person name="Holland P.W.H."/>
            <person name="King N."/>
            <person name="Lang F.B.F."/>
            <person name="Roger A.J."/>
            <person name="Ruiz-Trillo I."/>
            <person name="Lander E."/>
            <person name="Nusbaum C."/>
        </authorList>
    </citation>
    <scope>NUCLEOTIDE SEQUENCE [LARGE SCALE GENOMIC DNA]</scope>
    <source>
        <strain evidence="3 4">DAOM BR117</strain>
    </source>
</reference>
<evidence type="ECO:0000259" key="2">
    <source>
        <dbReference type="Pfam" id="PF10159"/>
    </source>
</evidence>
<evidence type="ECO:0000313" key="3">
    <source>
        <dbReference type="EMBL" id="KND03757.1"/>
    </source>
</evidence>
<dbReference type="InterPro" id="IPR019315">
    <property type="entry name" value="MMTA2_N"/>
</dbReference>
<sequence>MFHHPTRAGTRGGQGLFKWEDVKEDKYRENYLGHSLNAPVGRWQKNKDLLWYGREAEKTQAREDTITSELEEIRKNEAEALAEALGYAGPKRRRTDGNAVSKQEIQSLVKKDFADDEETAVVNVEEMKGLGFQSAKSRIAAIGVQAVKEVDEGDGDHIMQSESGVPQTATAVSSGVTENANPSHKPKKEKKAKKEKDKKKHKKKHKKEKERLHESSDDEDDTHVRRNREDRHYSRGRDRENTRAKSRSRSRSPAWGSDRYHRSSRDRSYGRYDDNERRRRSPSPRNDHYRSYRS</sequence>
<evidence type="ECO:0000256" key="1">
    <source>
        <dbReference type="SAM" id="MobiDB-lite"/>
    </source>
</evidence>
<dbReference type="VEuPathDB" id="FungiDB:SPPG_01212"/>
<dbReference type="AlphaFoldDB" id="A0A0L0HRQ5"/>
<dbReference type="OrthoDB" id="5390672at2759"/>
<protein>
    <recommendedName>
        <fullName evidence="2">Multiple myeloma tumor-associated protein 2-like N-terminal domain-containing protein</fullName>
    </recommendedName>
</protein>
<feature type="region of interest" description="Disordered" evidence="1">
    <location>
        <begin position="152"/>
        <end position="294"/>
    </location>
</feature>
<dbReference type="PANTHER" id="PTHR14580">
    <property type="entry name" value="MULTIPLE MYELOMA TUMOR-ASSOCIATED PROTEIN 2 FAMILY MEMBER"/>
    <property type="match status" value="1"/>
</dbReference>
<feature type="compositionally biased region" description="Basic and acidic residues" evidence="1">
    <location>
        <begin position="258"/>
        <end position="277"/>
    </location>
</feature>